<dbReference type="Pfam" id="PF02687">
    <property type="entry name" value="FtsX"/>
    <property type="match status" value="2"/>
</dbReference>
<evidence type="ECO:0000256" key="2">
    <source>
        <dbReference type="ARBA" id="ARBA00022475"/>
    </source>
</evidence>
<dbReference type="RefSeq" id="WP_151545678.1">
    <property type="nucleotide sequence ID" value="NZ_WBMR01000212.1"/>
</dbReference>
<evidence type="ECO:0000256" key="6">
    <source>
        <dbReference type="ARBA" id="ARBA00038076"/>
    </source>
</evidence>
<evidence type="ECO:0000313" key="10">
    <source>
        <dbReference type="Proteomes" id="UP000483004"/>
    </source>
</evidence>
<keyword evidence="2" id="KW-1003">Cell membrane</keyword>
<dbReference type="PANTHER" id="PTHR30572">
    <property type="entry name" value="MEMBRANE COMPONENT OF TRANSPORTER-RELATED"/>
    <property type="match status" value="1"/>
</dbReference>
<protein>
    <submittedName>
        <fullName evidence="9">ABC transporter permease</fullName>
    </submittedName>
</protein>
<feature type="transmembrane region" description="Helical" evidence="7">
    <location>
        <begin position="342"/>
        <end position="362"/>
    </location>
</feature>
<keyword evidence="10" id="KW-1185">Reference proteome</keyword>
<reference evidence="9 10" key="1">
    <citation type="submission" date="2019-09" db="EMBL/GenBank/DDBJ databases">
        <title>Actinomadura physcomitrii sp. nov., a novel actinomycete isolated from moss [Physcomitrium sphaericum (Ludw) Fuernr].</title>
        <authorList>
            <person name="Liu C."/>
            <person name="Zhuang X."/>
        </authorList>
    </citation>
    <scope>NUCLEOTIDE SEQUENCE [LARGE SCALE GENOMIC DNA]</scope>
    <source>
        <strain evidence="9 10">CYP1-1B</strain>
    </source>
</reference>
<accession>A0A6L3VN73</accession>
<dbReference type="EMBL" id="WBMR01000212">
    <property type="protein sequence ID" value="KAB2365039.1"/>
    <property type="molecule type" value="Genomic_DNA"/>
</dbReference>
<dbReference type="InterPro" id="IPR050250">
    <property type="entry name" value="Macrolide_Exporter_MacB"/>
</dbReference>
<feature type="transmembrane region" description="Helical" evidence="7">
    <location>
        <begin position="297"/>
        <end position="322"/>
    </location>
</feature>
<evidence type="ECO:0000256" key="1">
    <source>
        <dbReference type="ARBA" id="ARBA00004651"/>
    </source>
</evidence>
<feature type="transmembrane region" description="Helical" evidence="7">
    <location>
        <begin position="701"/>
        <end position="721"/>
    </location>
</feature>
<dbReference type="AlphaFoldDB" id="A0A6L3VN73"/>
<sequence>MIRIALATLRNRAASYAGAFLALTLGTAIIAMTALTLAAVSSAGFHGPQRYAQAPAVVTAPVTLTLKDDDGDPREFPLSRPKPLSPQAVQALSGTGRTVPDRTFSAQVTGGPDDQVGHPWSTAAFTPYRLVKGHAPASSREIVVGGGAPELVGGTVRVATGAGFGEYTVAGVTAPAWFEHAVFFADAEAARLSPQVNAVVAYGPAASVRAAVQGTGARVLTGGDRLLAERDQNGGRDQLRDAEGMAGTSMMLVAFVVVFVVIATFAFVVEQRRREMALLRTVGATPGQVRRMVLAEAFLLAVLASALGCAAGVRLTGVLRGWMVDHGVAPSWLQVDARPVPLVISFFLGLLAAVIGTAVVSWRAGRVRPAEALREAAGRRRAATPVRLVLGGVLLALGVQKSAAVAGGDQVSALSMQNYLFVPVLLVGGCALLTPLLVRPVLAALAWPLRRLGAGAMVVREGALFAGRRTAAVATPVVLAVGLGAALFTAQDAANAANAAGLRAGSSADYVLSAQGDGEIGSAVVDRVRAVKGATVAVYTPAEVRLSGDGDRYLGTLSAFAVDAGELAATRRPAVVGGSMGRLGGDFLVLDRDSAREFGVRTGDRVRAGLPDGTSVPLRVAAQTRTTVTGEIGYVPAAFTGGARPTQIEVKVAAGGDATAVAAALRAAVRDQPVRLSTRASLLDAEQAEQQRKTRLATGNVFGIALAFALLAIANTLVMAAPDRRRELSALTLAGATRRTTLTFVAAETVVATVAGVVLAGAAAAAVVAGQRAALTSLVGGFPMTVPWTSVLAVTALCAVTAVGTSVVATRLLVGGPAPRGE</sequence>
<feature type="transmembrane region" description="Helical" evidence="7">
    <location>
        <begin position="382"/>
        <end position="399"/>
    </location>
</feature>
<evidence type="ECO:0000256" key="7">
    <source>
        <dbReference type="SAM" id="Phobius"/>
    </source>
</evidence>
<organism evidence="9 10">
    <name type="scientific">Actinomadura montaniterrae</name>
    <dbReference type="NCBI Taxonomy" id="1803903"/>
    <lineage>
        <taxon>Bacteria</taxon>
        <taxon>Bacillati</taxon>
        <taxon>Actinomycetota</taxon>
        <taxon>Actinomycetes</taxon>
        <taxon>Streptosporangiales</taxon>
        <taxon>Thermomonosporaceae</taxon>
        <taxon>Actinomadura</taxon>
    </lineage>
</organism>
<feature type="transmembrane region" description="Helical" evidence="7">
    <location>
        <begin position="419"/>
        <end position="449"/>
    </location>
</feature>
<dbReference type="OrthoDB" id="3223244at2"/>
<dbReference type="GO" id="GO:0022857">
    <property type="term" value="F:transmembrane transporter activity"/>
    <property type="evidence" value="ECO:0007669"/>
    <property type="project" value="TreeGrafter"/>
</dbReference>
<keyword evidence="5 7" id="KW-0472">Membrane</keyword>
<dbReference type="Proteomes" id="UP000483004">
    <property type="component" value="Unassembled WGS sequence"/>
</dbReference>
<dbReference type="GO" id="GO:0005886">
    <property type="term" value="C:plasma membrane"/>
    <property type="evidence" value="ECO:0007669"/>
    <property type="project" value="UniProtKB-SubCell"/>
</dbReference>
<feature type="domain" description="ABC3 transporter permease C-terminal" evidence="8">
    <location>
        <begin position="702"/>
        <end position="814"/>
    </location>
</feature>
<feature type="transmembrane region" description="Helical" evidence="7">
    <location>
        <begin position="250"/>
        <end position="269"/>
    </location>
</feature>
<keyword evidence="3 7" id="KW-0812">Transmembrane</keyword>
<keyword evidence="4 7" id="KW-1133">Transmembrane helix</keyword>
<evidence type="ECO:0000313" key="9">
    <source>
        <dbReference type="EMBL" id="KAB2365039.1"/>
    </source>
</evidence>
<evidence type="ECO:0000256" key="3">
    <source>
        <dbReference type="ARBA" id="ARBA00022692"/>
    </source>
</evidence>
<proteinExistence type="inferred from homology"/>
<gene>
    <name evidence="9" type="ORF">F9B16_41090</name>
</gene>
<evidence type="ECO:0000256" key="4">
    <source>
        <dbReference type="ARBA" id="ARBA00022989"/>
    </source>
</evidence>
<evidence type="ECO:0000259" key="8">
    <source>
        <dbReference type="Pfam" id="PF02687"/>
    </source>
</evidence>
<comment type="caution">
    <text evidence="9">The sequence shown here is derived from an EMBL/GenBank/DDBJ whole genome shotgun (WGS) entry which is preliminary data.</text>
</comment>
<dbReference type="InterPro" id="IPR003838">
    <property type="entry name" value="ABC3_permease_C"/>
</dbReference>
<name>A0A6L3VN73_9ACTN</name>
<feature type="transmembrane region" description="Helical" evidence="7">
    <location>
        <begin position="742"/>
        <end position="768"/>
    </location>
</feature>
<feature type="transmembrane region" description="Helical" evidence="7">
    <location>
        <begin position="788"/>
        <end position="814"/>
    </location>
</feature>
<feature type="domain" description="ABC3 transporter permease C-terminal" evidence="8">
    <location>
        <begin position="250"/>
        <end position="366"/>
    </location>
</feature>
<comment type="subcellular location">
    <subcellularLocation>
        <location evidence="1">Cell membrane</location>
        <topology evidence="1">Multi-pass membrane protein</topology>
    </subcellularLocation>
</comment>
<comment type="similarity">
    <text evidence="6">Belongs to the ABC-4 integral membrane protein family.</text>
</comment>
<dbReference type="PANTHER" id="PTHR30572:SF4">
    <property type="entry name" value="ABC TRANSPORTER PERMEASE YTRF"/>
    <property type="match status" value="1"/>
</dbReference>
<evidence type="ECO:0000256" key="5">
    <source>
        <dbReference type="ARBA" id="ARBA00023136"/>
    </source>
</evidence>